<dbReference type="InterPro" id="IPR029063">
    <property type="entry name" value="SAM-dependent_MTases_sf"/>
</dbReference>
<accession>A0ABU7I6Z0</accession>
<dbReference type="GO" id="GO:0008168">
    <property type="term" value="F:methyltransferase activity"/>
    <property type="evidence" value="ECO:0007669"/>
    <property type="project" value="UniProtKB-KW"/>
</dbReference>
<gene>
    <name evidence="2" type="ORF">VRU48_08410</name>
</gene>
<dbReference type="SUPFAM" id="SSF53335">
    <property type="entry name" value="S-adenosyl-L-methionine-dependent methyltransferases"/>
    <property type="match status" value="1"/>
</dbReference>
<dbReference type="EMBL" id="JAZDQT010000001">
    <property type="protein sequence ID" value="MEE1945127.1"/>
    <property type="molecule type" value="Genomic_DNA"/>
</dbReference>
<evidence type="ECO:0000259" key="1">
    <source>
        <dbReference type="Pfam" id="PF05050"/>
    </source>
</evidence>
<dbReference type="Proteomes" id="UP001336835">
    <property type="component" value="Unassembled WGS sequence"/>
</dbReference>
<dbReference type="PANTHER" id="PTHR34203">
    <property type="entry name" value="METHYLTRANSFERASE, FKBM FAMILY PROTEIN"/>
    <property type="match status" value="1"/>
</dbReference>
<sequence>MTTFEEALKNLLEASIFNQHTENNYDELRFGPYKQIPFKQKIKNTVKKAIGYGKKEAVDINIKEVRPFIAQLEKIWKNLGPTDQDLLVHIVAYRLLGYEKIVLPLNNAAYKQALKTAEGLVSGTDTYNPDFLHFILQKFDLKPIGYNIELFFSSVAIAIDFIVEQYTYKLEGKNIVEAEAGDVVLDVGGCWGDTALYFAHKVGSNGQVFSFEFIPQNIKLHNINTSLNPALKSRIGLVPQPVSDVSDVMVYYKDFGPASTIDFKPFPDQTGSVNTISIDDYVHNNAISRVDFIKMDIEGAEPYALKGAINTIRKFRPKLAIAIYHSMNDLVSIPNWILDLDLGYELFLGHYTIHAEETIIFAKVKSQ</sequence>
<dbReference type="RefSeq" id="WP_330107476.1">
    <property type="nucleotide sequence ID" value="NZ_JAZDQT010000001.1"/>
</dbReference>
<dbReference type="InterPro" id="IPR052514">
    <property type="entry name" value="SAM-dependent_MTase"/>
</dbReference>
<dbReference type="GO" id="GO:0032259">
    <property type="term" value="P:methylation"/>
    <property type="evidence" value="ECO:0007669"/>
    <property type="project" value="UniProtKB-KW"/>
</dbReference>
<evidence type="ECO:0000313" key="2">
    <source>
        <dbReference type="EMBL" id="MEE1945127.1"/>
    </source>
</evidence>
<reference evidence="2 3" key="1">
    <citation type="submission" date="2024-01" db="EMBL/GenBank/DDBJ databases">
        <title>Pedobacter sp. nov., isolated from fresh soil.</title>
        <authorList>
            <person name="Le N.T.T."/>
        </authorList>
    </citation>
    <scope>NUCLEOTIDE SEQUENCE [LARGE SCALE GENOMIC DNA]</scope>
    <source>
        <strain evidence="2 3">KR3-3</strain>
    </source>
</reference>
<dbReference type="InterPro" id="IPR006342">
    <property type="entry name" value="FkbM_mtfrase"/>
</dbReference>
<name>A0ABU7I6Z0_9SPHI</name>
<dbReference type="NCBIfam" id="TIGR01444">
    <property type="entry name" value="fkbM_fam"/>
    <property type="match status" value="1"/>
</dbReference>
<evidence type="ECO:0000313" key="3">
    <source>
        <dbReference type="Proteomes" id="UP001336835"/>
    </source>
</evidence>
<organism evidence="2 3">
    <name type="scientific">Pedobacter albus</name>
    <dbReference type="NCBI Taxonomy" id="3113905"/>
    <lineage>
        <taxon>Bacteria</taxon>
        <taxon>Pseudomonadati</taxon>
        <taxon>Bacteroidota</taxon>
        <taxon>Sphingobacteriia</taxon>
        <taxon>Sphingobacteriales</taxon>
        <taxon>Sphingobacteriaceae</taxon>
        <taxon>Pedobacter</taxon>
    </lineage>
</organism>
<proteinExistence type="predicted"/>
<dbReference type="Pfam" id="PF05050">
    <property type="entry name" value="Methyltransf_21"/>
    <property type="match status" value="1"/>
</dbReference>
<dbReference type="PANTHER" id="PTHR34203:SF15">
    <property type="entry name" value="SLL1173 PROTEIN"/>
    <property type="match status" value="1"/>
</dbReference>
<keyword evidence="2" id="KW-0808">Transferase</keyword>
<protein>
    <submittedName>
        <fullName evidence="2">FkbM family methyltransferase</fullName>
    </submittedName>
</protein>
<dbReference type="Gene3D" id="3.40.50.150">
    <property type="entry name" value="Vaccinia Virus protein VP39"/>
    <property type="match status" value="1"/>
</dbReference>
<comment type="caution">
    <text evidence="2">The sequence shown here is derived from an EMBL/GenBank/DDBJ whole genome shotgun (WGS) entry which is preliminary data.</text>
</comment>
<feature type="domain" description="Methyltransferase FkbM" evidence="1">
    <location>
        <begin position="186"/>
        <end position="345"/>
    </location>
</feature>
<keyword evidence="2" id="KW-0489">Methyltransferase</keyword>
<keyword evidence="3" id="KW-1185">Reference proteome</keyword>